<keyword evidence="3" id="KW-0964">Secreted</keyword>
<dbReference type="SUPFAM" id="SSF50876">
    <property type="entry name" value="Avidin/streptavidin"/>
    <property type="match status" value="1"/>
</dbReference>
<evidence type="ECO:0000256" key="7">
    <source>
        <dbReference type="ARBA" id="ARBA00023267"/>
    </source>
</evidence>
<evidence type="ECO:0000256" key="9">
    <source>
        <dbReference type="SAM" id="SignalP"/>
    </source>
</evidence>
<dbReference type="PANTHER" id="PTHR34399:SF3">
    <property type="entry name" value="AVID PROTEIN-RELATED"/>
    <property type="match status" value="1"/>
</dbReference>
<proteinExistence type="inferred from homology"/>
<evidence type="ECO:0000256" key="2">
    <source>
        <dbReference type="ARBA" id="ARBA00006297"/>
    </source>
</evidence>
<evidence type="ECO:0000256" key="4">
    <source>
        <dbReference type="ARBA" id="ARBA00022729"/>
    </source>
</evidence>
<gene>
    <name evidence="10" type="ORF">HOLleu_12861</name>
</gene>
<keyword evidence="5 8" id="KW-1015">Disulfide bond</keyword>
<dbReference type="OrthoDB" id="2821340at2759"/>
<evidence type="ECO:0000256" key="8">
    <source>
        <dbReference type="PIRSR" id="PIRSR605468-51"/>
    </source>
</evidence>
<dbReference type="Pfam" id="PF01382">
    <property type="entry name" value="Avidin"/>
    <property type="match status" value="1"/>
</dbReference>
<feature type="disulfide bond" evidence="8">
    <location>
        <begin position="42"/>
        <end position="120"/>
    </location>
</feature>
<evidence type="ECO:0000256" key="6">
    <source>
        <dbReference type="ARBA" id="ARBA00023180"/>
    </source>
</evidence>
<dbReference type="InterPro" id="IPR005469">
    <property type="entry name" value="Avidin"/>
</dbReference>
<feature type="signal peptide" evidence="9">
    <location>
        <begin position="1"/>
        <end position="15"/>
    </location>
</feature>
<dbReference type="PROSITE" id="PS51326">
    <property type="entry name" value="AVIDIN_2"/>
    <property type="match status" value="1"/>
</dbReference>
<evidence type="ECO:0000256" key="1">
    <source>
        <dbReference type="ARBA" id="ARBA00004613"/>
    </source>
</evidence>
<evidence type="ECO:0000256" key="5">
    <source>
        <dbReference type="ARBA" id="ARBA00023157"/>
    </source>
</evidence>
<dbReference type="Gene3D" id="2.40.128.30">
    <property type="entry name" value="Avidin-like"/>
    <property type="match status" value="1"/>
</dbReference>
<sequence>MSFVKFAACLIIGWACEDDIPTTTTGVTEAYGTDLPGPGQGCDLRGLWYNELGSEAYLKVAPDGFMKGEYRTAVEFSYGAAGDGPSYVVGTSTPDGKIFGFSVLWDGYNSTSATSWVGVCEICDGQEILKTSWVLQGWNGNQCRETNKRYDITVFLFWKARTRLLEESRNRVPGELITSTTLETSRDGTALGKEVGTSNHLVANRLNSPIKKQFYMQR</sequence>
<reference evidence="10" key="1">
    <citation type="submission" date="2021-10" db="EMBL/GenBank/DDBJ databases">
        <title>Tropical sea cucumber genome reveals ecological adaptation and Cuvierian tubules defense mechanism.</title>
        <authorList>
            <person name="Chen T."/>
        </authorList>
    </citation>
    <scope>NUCLEOTIDE SEQUENCE</scope>
    <source>
        <strain evidence="10">Nanhai2018</strain>
        <tissue evidence="10">Muscle</tissue>
    </source>
</reference>
<evidence type="ECO:0000313" key="10">
    <source>
        <dbReference type="EMBL" id="KAJ8041924.1"/>
    </source>
</evidence>
<evidence type="ECO:0000256" key="3">
    <source>
        <dbReference type="ARBA" id="ARBA00022525"/>
    </source>
</evidence>
<dbReference type="GO" id="GO:0009374">
    <property type="term" value="F:biotin binding"/>
    <property type="evidence" value="ECO:0007669"/>
    <property type="project" value="InterPro"/>
</dbReference>
<dbReference type="InterPro" id="IPR005468">
    <property type="entry name" value="Avidin/str"/>
</dbReference>
<protein>
    <submittedName>
        <fullName evidence="10">Fibropellin-1</fullName>
    </submittedName>
</protein>
<accession>A0A9Q1HD98</accession>
<keyword evidence="6" id="KW-0325">Glycoprotein</keyword>
<dbReference type="PANTHER" id="PTHR34399">
    <property type="entry name" value="AVIDIN-RELATED"/>
    <property type="match status" value="1"/>
</dbReference>
<comment type="subcellular location">
    <subcellularLocation>
        <location evidence="1">Secreted</location>
    </subcellularLocation>
</comment>
<dbReference type="Proteomes" id="UP001152320">
    <property type="component" value="Chromosome 5"/>
</dbReference>
<dbReference type="EMBL" id="JAIZAY010000005">
    <property type="protein sequence ID" value="KAJ8041924.1"/>
    <property type="molecule type" value="Genomic_DNA"/>
</dbReference>
<keyword evidence="7" id="KW-0092">Biotin</keyword>
<dbReference type="AlphaFoldDB" id="A0A9Q1HD98"/>
<dbReference type="InterPro" id="IPR036896">
    <property type="entry name" value="Avidin-like_sf"/>
</dbReference>
<comment type="similarity">
    <text evidence="2">Belongs to the avidin/streptavidin family.</text>
</comment>
<organism evidence="10 11">
    <name type="scientific">Holothuria leucospilota</name>
    <name type="common">Black long sea cucumber</name>
    <name type="synonym">Mertensiothuria leucospilota</name>
    <dbReference type="NCBI Taxonomy" id="206669"/>
    <lineage>
        <taxon>Eukaryota</taxon>
        <taxon>Metazoa</taxon>
        <taxon>Echinodermata</taxon>
        <taxon>Eleutherozoa</taxon>
        <taxon>Echinozoa</taxon>
        <taxon>Holothuroidea</taxon>
        <taxon>Aspidochirotacea</taxon>
        <taxon>Aspidochirotida</taxon>
        <taxon>Holothuriidae</taxon>
        <taxon>Holothuria</taxon>
    </lineage>
</organism>
<feature type="chain" id="PRO_5040266132" evidence="9">
    <location>
        <begin position="16"/>
        <end position="218"/>
    </location>
</feature>
<comment type="caution">
    <text evidence="10">The sequence shown here is derived from an EMBL/GenBank/DDBJ whole genome shotgun (WGS) entry which is preliminary data.</text>
</comment>
<dbReference type="InterPro" id="IPR051764">
    <property type="entry name" value="Avidin/Streptavidin-rel"/>
</dbReference>
<name>A0A9Q1HD98_HOLLE</name>
<keyword evidence="11" id="KW-1185">Reference proteome</keyword>
<dbReference type="GO" id="GO:0005576">
    <property type="term" value="C:extracellular region"/>
    <property type="evidence" value="ECO:0007669"/>
    <property type="project" value="UniProtKB-SubCell"/>
</dbReference>
<dbReference type="PRINTS" id="PR00709">
    <property type="entry name" value="AVIDIN"/>
</dbReference>
<evidence type="ECO:0000313" key="11">
    <source>
        <dbReference type="Proteomes" id="UP001152320"/>
    </source>
</evidence>
<keyword evidence="4 9" id="KW-0732">Signal</keyword>